<organism evidence="2 3">
    <name type="scientific">Acetobacterium fimetarium</name>
    <dbReference type="NCBI Taxonomy" id="52691"/>
    <lineage>
        <taxon>Bacteria</taxon>
        <taxon>Bacillati</taxon>
        <taxon>Bacillota</taxon>
        <taxon>Clostridia</taxon>
        <taxon>Eubacteriales</taxon>
        <taxon>Eubacteriaceae</taxon>
        <taxon>Acetobacterium</taxon>
    </lineage>
</organism>
<proteinExistence type="predicted"/>
<protein>
    <submittedName>
        <fullName evidence="2">DUF362 domain-containing protein</fullName>
    </submittedName>
</protein>
<dbReference type="RefSeq" id="WP_186841970.1">
    <property type="nucleotide sequence ID" value="NZ_WJBC01000007.1"/>
</dbReference>
<keyword evidence="3" id="KW-1185">Reference proteome</keyword>
<feature type="domain" description="DUF362" evidence="1">
    <location>
        <begin position="60"/>
        <end position="265"/>
    </location>
</feature>
<dbReference type="Pfam" id="PF04015">
    <property type="entry name" value="DUF362"/>
    <property type="match status" value="1"/>
</dbReference>
<gene>
    <name evidence="2" type="ORF">GH808_06485</name>
</gene>
<sequence>MSKPVISVVKVEKPEGNAQFMAGKYVRLDDDIKKIKAAVGEAIKLSIGSLDNIIKEGDTVLIKPNLAFQAPPESFAVVDPRTIEAVVSYVKENSKAGKVVVGDNPSLGMHVGRAKPAFKDSRMEEAAKLGGADEVIYFDEHDVVPVEIEGAKVFKHATVFKPFLDADVVINLPKMKVHLAGTVTLGLKNWNGIIPNCHPDAQQQGAHRIELGQKMADLYRVRHADLVIVDAVIGMEGQGPHAGTPIEMNLIVAGTDTVAVDSVACSIMGFDPMEIPAVRCAGTEGQGEIDLNKIDVVGNSIESVMKHFKRPGGDPIGMYAGLTCVMQQTCGGCHVNVRGALDSFAISGIDMKKFLEKNGEIIVIAGGVPDFDPESCRDKNVFICGDCWELFPSVDKVREGAALAKTVTYYPGCAPVYIFAQLNTDLQKLAAGK</sequence>
<dbReference type="Proteomes" id="UP000603234">
    <property type="component" value="Unassembled WGS sequence"/>
</dbReference>
<comment type="caution">
    <text evidence="2">The sequence shown here is derived from an EMBL/GenBank/DDBJ whole genome shotgun (WGS) entry which is preliminary data.</text>
</comment>
<evidence type="ECO:0000313" key="3">
    <source>
        <dbReference type="Proteomes" id="UP000603234"/>
    </source>
</evidence>
<dbReference type="InterPro" id="IPR007160">
    <property type="entry name" value="DUF362"/>
</dbReference>
<evidence type="ECO:0000313" key="2">
    <source>
        <dbReference type="EMBL" id="MBC3804083.1"/>
    </source>
</evidence>
<accession>A0ABR6WUA0</accession>
<evidence type="ECO:0000259" key="1">
    <source>
        <dbReference type="Pfam" id="PF04015"/>
    </source>
</evidence>
<dbReference type="EMBL" id="WJBC01000007">
    <property type="protein sequence ID" value="MBC3804083.1"/>
    <property type="molecule type" value="Genomic_DNA"/>
</dbReference>
<reference evidence="2 3" key="1">
    <citation type="journal article" date="2020" name="mSystems">
        <title>Defining Genomic and Predicted Metabolic Features of the Acetobacterium Genus.</title>
        <authorList>
            <person name="Ross D.E."/>
            <person name="Marshall C.W."/>
            <person name="Gulliver D."/>
            <person name="May H.D."/>
            <person name="Norman R.S."/>
        </authorList>
    </citation>
    <scope>NUCLEOTIDE SEQUENCE [LARGE SCALE GENOMIC DNA]</scope>
    <source>
        <strain evidence="2 3">DSM 8238</strain>
    </source>
</reference>
<name>A0ABR6WUA0_9FIRM</name>